<dbReference type="SMART" id="SM00382">
    <property type="entry name" value="AAA"/>
    <property type="match status" value="2"/>
</dbReference>
<dbReference type="CDD" id="cd03216">
    <property type="entry name" value="ABC_Carb_Monos_I"/>
    <property type="match status" value="1"/>
</dbReference>
<evidence type="ECO:0000259" key="5">
    <source>
        <dbReference type="PROSITE" id="PS50893"/>
    </source>
</evidence>
<dbReference type="PANTHER" id="PTHR43790">
    <property type="entry name" value="CARBOHYDRATE TRANSPORT ATP-BINDING PROTEIN MG119-RELATED"/>
    <property type="match status" value="1"/>
</dbReference>
<protein>
    <submittedName>
        <fullName evidence="6">Sugar ABC transporter ATP-binding protein</fullName>
    </submittedName>
</protein>
<dbReference type="SUPFAM" id="SSF52540">
    <property type="entry name" value="P-loop containing nucleoside triphosphate hydrolases"/>
    <property type="match status" value="2"/>
</dbReference>
<feature type="domain" description="ABC transporter" evidence="5">
    <location>
        <begin position="256"/>
        <end position="500"/>
    </location>
</feature>
<organism evidence="6 7">
    <name type="scientific">Nocardioides mangrovicus</name>
    <dbReference type="NCBI Taxonomy" id="2478913"/>
    <lineage>
        <taxon>Bacteria</taxon>
        <taxon>Bacillati</taxon>
        <taxon>Actinomycetota</taxon>
        <taxon>Actinomycetes</taxon>
        <taxon>Propionibacteriales</taxon>
        <taxon>Nocardioidaceae</taxon>
        <taxon>Nocardioides</taxon>
    </lineage>
</organism>
<keyword evidence="4 6" id="KW-0067">ATP-binding</keyword>
<gene>
    <name evidence="6" type="ORF">D9V37_16205</name>
</gene>
<evidence type="ECO:0000256" key="1">
    <source>
        <dbReference type="ARBA" id="ARBA00022448"/>
    </source>
</evidence>
<dbReference type="Gene3D" id="3.40.50.300">
    <property type="entry name" value="P-loop containing nucleotide triphosphate hydrolases"/>
    <property type="match status" value="2"/>
</dbReference>
<dbReference type="AlphaFoldDB" id="A0A3L8NXN3"/>
<evidence type="ECO:0000256" key="4">
    <source>
        <dbReference type="ARBA" id="ARBA00022840"/>
    </source>
</evidence>
<evidence type="ECO:0000313" key="7">
    <source>
        <dbReference type="Proteomes" id="UP000281708"/>
    </source>
</evidence>
<dbReference type="EMBL" id="RDBE01000010">
    <property type="protein sequence ID" value="RLV47694.1"/>
    <property type="molecule type" value="Genomic_DNA"/>
</dbReference>
<name>A0A3L8NXN3_9ACTN</name>
<evidence type="ECO:0000313" key="6">
    <source>
        <dbReference type="EMBL" id="RLV47694.1"/>
    </source>
</evidence>
<keyword evidence="2" id="KW-0677">Repeat</keyword>
<dbReference type="GO" id="GO:0016887">
    <property type="term" value="F:ATP hydrolysis activity"/>
    <property type="evidence" value="ECO:0007669"/>
    <property type="project" value="InterPro"/>
</dbReference>
<dbReference type="InterPro" id="IPR027417">
    <property type="entry name" value="P-loop_NTPase"/>
</dbReference>
<evidence type="ECO:0000256" key="3">
    <source>
        <dbReference type="ARBA" id="ARBA00022741"/>
    </source>
</evidence>
<dbReference type="OrthoDB" id="3311037at2"/>
<sequence length="506" mass="53778">MTAREVLLARGVAKSYGGVAALREGRITLREGEIHALVGENGAGKSTFVKVLCGITPSDAGEVTLDGARLSLANPREATAHGIGFVAQELSLFPDLSVRDNLFPLSPERRLGLVDRKALDRRAAPVLERLGLGVDPAGAVGDLDLADRQLLEIGRAMLSDPRVLVLDEPTSAQGRDSVERLVGVLRGLADDGMALLYISHFLEEVLSLADRVTVLRDGRTVLDDVARPEVDLDRLVVAMIGEQPTGEAARPAPAEMREADDRRLRLVDVEVPGRLHGVSLEVAPGEIVGVAGLQGAGHVDVLRAVCGQVRPSAGRVRLPGGRQPRSLRDALCHGVGLVPSDRKGVGLMLDRSAWENVAAARWLGIGRGGPWLRRSAERARAVEVLGSLGFRGDLDAPTQELSGGNQQKVVFAKWLETDPAVMVLDDPTRGVDIGARAEMHDVIRRLAARGRAVLLASSDLAELCELCDRVAVLQRGRIVAELGGADLEQLGLSRAMNAGFVAGVVS</sequence>
<dbReference type="InterPro" id="IPR003439">
    <property type="entry name" value="ABC_transporter-like_ATP-bd"/>
</dbReference>
<reference evidence="6 7" key="1">
    <citation type="submission" date="2018-10" db="EMBL/GenBank/DDBJ databases">
        <title>Marmoricola sp. 4Q3S-7 whole genome shotgun sequence.</title>
        <authorList>
            <person name="Li F."/>
        </authorList>
    </citation>
    <scope>NUCLEOTIDE SEQUENCE [LARGE SCALE GENOMIC DNA]</scope>
    <source>
        <strain evidence="6 7">4Q3S-7</strain>
    </source>
</reference>
<dbReference type="Proteomes" id="UP000281708">
    <property type="component" value="Unassembled WGS sequence"/>
</dbReference>
<dbReference type="PROSITE" id="PS50893">
    <property type="entry name" value="ABC_TRANSPORTER_2"/>
    <property type="match status" value="2"/>
</dbReference>
<dbReference type="Pfam" id="PF00005">
    <property type="entry name" value="ABC_tran"/>
    <property type="match status" value="2"/>
</dbReference>
<dbReference type="PROSITE" id="PS00211">
    <property type="entry name" value="ABC_TRANSPORTER_1"/>
    <property type="match status" value="1"/>
</dbReference>
<comment type="caution">
    <text evidence="6">The sequence shown here is derived from an EMBL/GenBank/DDBJ whole genome shotgun (WGS) entry which is preliminary data.</text>
</comment>
<dbReference type="InterPro" id="IPR050107">
    <property type="entry name" value="ABC_carbohydrate_import_ATPase"/>
</dbReference>
<feature type="domain" description="ABC transporter" evidence="5">
    <location>
        <begin position="7"/>
        <end position="242"/>
    </location>
</feature>
<keyword evidence="3" id="KW-0547">Nucleotide-binding</keyword>
<dbReference type="InterPro" id="IPR017871">
    <property type="entry name" value="ABC_transporter-like_CS"/>
</dbReference>
<accession>A0A3L8NXN3</accession>
<keyword evidence="7" id="KW-1185">Reference proteome</keyword>
<dbReference type="GO" id="GO:0005524">
    <property type="term" value="F:ATP binding"/>
    <property type="evidence" value="ECO:0007669"/>
    <property type="project" value="UniProtKB-KW"/>
</dbReference>
<keyword evidence="1" id="KW-0813">Transport</keyword>
<dbReference type="InterPro" id="IPR003593">
    <property type="entry name" value="AAA+_ATPase"/>
</dbReference>
<dbReference type="CDD" id="cd03215">
    <property type="entry name" value="ABC_Carb_Monos_II"/>
    <property type="match status" value="1"/>
</dbReference>
<evidence type="ECO:0000256" key="2">
    <source>
        <dbReference type="ARBA" id="ARBA00022737"/>
    </source>
</evidence>
<proteinExistence type="predicted"/>
<dbReference type="PANTHER" id="PTHR43790:SF9">
    <property type="entry name" value="GALACTOFURANOSE TRANSPORTER ATP-BINDING PROTEIN YTFR"/>
    <property type="match status" value="1"/>
</dbReference>